<name>A0A1D7TIF8_9BACT</name>
<dbReference type="PROSITE" id="PS50943">
    <property type="entry name" value="HTH_CROC1"/>
    <property type="match status" value="1"/>
</dbReference>
<proteinExistence type="predicted"/>
<dbReference type="InterPro" id="IPR001387">
    <property type="entry name" value="Cro/C1-type_HTH"/>
</dbReference>
<dbReference type="EMBL" id="CP017111">
    <property type="protein sequence ID" value="AOO64771.1"/>
    <property type="molecule type" value="Genomic_DNA"/>
</dbReference>
<accession>A0A1D7TIF8</accession>
<keyword evidence="3" id="KW-1185">Reference proteome</keyword>
<dbReference type="Proteomes" id="UP000094609">
    <property type="component" value="Chromosome"/>
</dbReference>
<dbReference type="SMART" id="SM00530">
    <property type="entry name" value="HTH_XRE"/>
    <property type="match status" value="1"/>
</dbReference>
<dbReference type="KEGG" id="shal:SHALO_0990"/>
<dbReference type="InterPro" id="IPR010982">
    <property type="entry name" value="Lambda_DNA-bd_dom_sf"/>
</dbReference>
<sequence length="86" mass="10139">MKEQRIMCQYDVEEIHAQIRHNVKLLREMRGKSQLEMALAIGHSSAAFYAKAELGIQRKKFNVEHLCKIANVLEVDIRDFFNHLRE</sequence>
<reference evidence="3" key="1">
    <citation type="submission" date="2016-08" db="EMBL/GenBank/DDBJ databases">
        <title>Complete genome sequence of the organohalide-respiring Epsilonproteobacterium Sulfurospirillum halorespirans.</title>
        <authorList>
            <person name="Goris T."/>
            <person name="Zimmermann J."/>
            <person name="Schenz B."/>
            <person name="Lemos M."/>
            <person name="Hackermueller J."/>
            <person name="Diekert G."/>
        </authorList>
    </citation>
    <scope>NUCLEOTIDE SEQUENCE [LARGE SCALE GENOMIC DNA]</scope>
    <source>
        <strain>DSM 13726</strain>
        <strain evidence="3">PCE-M2</strain>
    </source>
</reference>
<feature type="domain" description="HTH cro/C1-type" evidence="1">
    <location>
        <begin position="23"/>
        <end position="80"/>
    </location>
</feature>
<organism evidence="2 3">
    <name type="scientific">Sulfurospirillum halorespirans DSM 13726</name>
    <dbReference type="NCBI Taxonomy" id="1193502"/>
    <lineage>
        <taxon>Bacteria</taxon>
        <taxon>Pseudomonadati</taxon>
        <taxon>Campylobacterota</taxon>
        <taxon>Epsilonproteobacteria</taxon>
        <taxon>Campylobacterales</taxon>
        <taxon>Sulfurospirillaceae</taxon>
        <taxon>Sulfurospirillum</taxon>
    </lineage>
</organism>
<gene>
    <name evidence="2" type="ORF">SHALO_0990</name>
</gene>
<dbReference type="GO" id="GO:0003677">
    <property type="term" value="F:DNA binding"/>
    <property type="evidence" value="ECO:0007669"/>
    <property type="project" value="InterPro"/>
</dbReference>
<dbReference type="AlphaFoldDB" id="A0A1D7TIF8"/>
<dbReference type="CDD" id="cd00093">
    <property type="entry name" value="HTH_XRE"/>
    <property type="match status" value="1"/>
</dbReference>
<dbReference type="Gene3D" id="1.10.260.40">
    <property type="entry name" value="lambda repressor-like DNA-binding domains"/>
    <property type="match status" value="1"/>
</dbReference>
<evidence type="ECO:0000313" key="2">
    <source>
        <dbReference type="EMBL" id="AOO64771.1"/>
    </source>
</evidence>
<dbReference type="Pfam" id="PF01381">
    <property type="entry name" value="HTH_3"/>
    <property type="match status" value="1"/>
</dbReference>
<evidence type="ECO:0000259" key="1">
    <source>
        <dbReference type="PROSITE" id="PS50943"/>
    </source>
</evidence>
<dbReference type="SUPFAM" id="SSF47413">
    <property type="entry name" value="lambda repressor-like DNA-binding domains"/>
    <property type="match status" value="1"/>
</dbReference>
<protein>
    <recommendedName>
        <fullName evidence="1">HTH cro/C1-type domain-containing protein</fullName>
    </recommendedName>
</protein>
<dbReference type="PATRIC" id="fig|1193502.14.peg.998"/>
<evidence type="ECO:0000313" key="3">
    <source>
        <dbReference type="Proteomes" id="UP000094609"/>
    </source>
</evidence>